<dbReference type="PANTHER" id="PTHR11504">
    <property type="entry name" value="CYTOCHROME C OXIDASE POLYPEPTIDE VIA"/>
    <property type="match status" value="1"/>
</dbReference>
<dbReference type="GO" id="GO:0006123">
    <property type="term" value="P:mitochondrial electron transport, cytochrome c to oxygen"/>
    <property type="evidence" value="ECO:0007669"/>
    <property type="project" value="TreeGrafter"/>
</dbReference>
<protein>
    <submittedName>
        <fullName evidence="7">Uncharacterized protein</fullName>
    </submittedName>
</protein>
<keyword evidence="8" id="KW-1185">Reference proteome</keyword>
<sequence>MRHLQILKHLHPRYAINTVFTQRLMSKSDGKSSGTGSKDAKCKDTKDAESSDAVKKSPEAAKASAKKETTPKAAKEAKATPPKDETAISGGSKCPPKTPPAAEISKNKKKLQSCDDLLLGKSIQKKKKPLTTIQGGDLGCPGRTGKKPPIVAKHSKLWQKISLYGVLPMVAILTLLVFSTRSEEERLEFRNYEHMYRRTKRYWFKDGNRTAFHNSHFNALPPAGYEDEVDESGIGKDPETEKDKKARLKEFDKVVKNWRKHSSKRDAQLKKEAAAAEKEARKQEAQ</sequence>
<evidence type="ECO:0000256" key="4">
    <source>
        <dbReference type="ARBA" id="ARBA00023128"/>
    </source>
</evidence>
<keyword evidence="5" id="KW-0472">Membrane</keyword>
<accession>B3NDV6</accession>
<feature type="region of interest" description="Disordered" evidence="6">
    <location>
        <begin position="26"/>
        <end position="108"/>
    </location>
</feature>
<keyword evidence="2" id="KW-0999">Mitochondrion inner membrane</keyword>
<dbReference type="GO" id="GO:0030234">
    <property type="term" value="F:enzyme regulator activity"/>
    <property type="evidence" value="ECO:0007669"/>
    <property type="project" value="TreeGrafter"/>
</dbReference>
<dbReference type="SUPFAM" id="SSF81411">
    <property type="entry name" value="Mitochondrial cytochrome c oxidase subunit VIa"/>
    <property type="match status" value="1"/>
</dbReference>
<dbReference type="InterPro" id="IPR036418">
    <property type="entry name" value="Cyt_c_oxidase_su6a_sf"/>
</dbReference>
<dbReference type="AlphaFoldDB" id="B3NDV6"/>
<feature type="compositionally biased region" description="Basic and acidic residues" evidence="6">
    <location>
        <begin position="38"/>
        <end position="86"/>
    </location>
</feature>
<feature type="compositionally biased region" description="Basic and acidic residues" evidence="6">
    <location>
        <begin position="233"/>
        <end position="255"/>
    </location>
</feature>
<evidence type="ECO:0000313" key="7">
    <source>
        <dbReference type="EMBL" id="EDV52310.2"/>
    </source>
</evidence>
<evidence type="ECO:0000256" key="2">
    <source>
        <dbReference type="ARBA" id="ARBA00022792"/>
    </source>
</evidence>
<dbReference type="Proteomes" id="UP000008711">
    <property type="component" value="Unassembled WGS sequence"/>
</dbReference>
<dbReference type="Gene3D" id="4.10.95.10">
    <property type="entry name" value="Cytochrome c oxidase, subunit VIa"/>
    <property type="match status" value="1"/>
</dbReference>
<proteinExistence type="predicted"/>
<dbReference type="InterPro" id="IPR001349">
    <property type="entry name" value="Cyt_c_oxidase_su6a"/>
</dbReference>
<reference evidence="7 8" key="1">
    <citation type="journal article" date="2007" name="Nature">
        <title>Evolution of genes and genomes on the Drosophila phylogeny.</title>
        <authorList>
            <consortium name="Drosophila 12 Genomes Consortium"/>
            <person name="Clark A.G."/>
            <person name="Eisen M.B."/>
            <person name="Smith D.R."/>
            <person name="Bergman C.M."/>
            <person name="Oliver B."/>
            <person name="Markow T.A."/>
            <person name="Kaufman T.C."/>
            <person name="Kellis M."/>
            <person name="Gelbart W."/>
            <person name="Iyer V.N."/>
            <person name="Pollard D.A."/>
            <person name="Sackton T.B."/>
            <person name="Larracuente A.M."/>
            <person name="Singh N.D."/>
            <person name="Abad J.P."/>
            <person name="Abt D.N."/>
            <person name="Adryan B."/>
            <person name="Aguade M."/>
            <person name="Akashi H."/>
            <person name="Anderson W.W."/>
            <person name="Aquadro C.F."/>
            <person name="Ardell D.H."/>
            <person name="Arguello R."/>
            <person name="Artieri C.G."/>
            <person name="Barbash D.A."/>
            <person name="Barker D."/>
            <person name="Barsanti P."/>
            <person name="Batterham P."/>
            <person name="Batzoglou S."/>
            <person name="Begun D."/>
            <person name="Bhutkar A."/>
            <person name="Blanco E."/>
            <person name="Bosak S.A."/>
            <person name="Bradley R.K."/>
            <person name="Brand A.D."/>
            <person name="Brent M.R."/>
            <person name="Brooks A.N."/>
            <person name="Brown R.H."/>
            <person name="Butlin R.K."/>
            <person name="Caggese C."/>
            <person name="Calvi B.R."/>
            <person name="Bernardo de Carvalho A."/>
            <person name="Caspi A."/>
            <person name="Castrezana S."/>
            <person name="Celniker S.E."/>
            <person name="Chang J.L."/>
            <person name="Chapple C."/>
            <person name="Chatterji S."/>
            <person name="Chinwalla A."/>
            <person name="Civetta A."/>
            <person name="Clifton S.W."/>
            <person name="Comeron J.M."/>
            <person name="Costello J.C."/>
            <person name="Coyne J.A."/>
            <person name="Daub J."/>
            <person name="David R.G."/>
            <person name="Delcher A.L."/>
            <person name="Delehaunty K."/>
            <person name="Do C.B."/>
            <person name="Ebling H."/>
            <person name="Edwards K."/>
            <person name="Eickbush T."/>
            <person name="Evans J.D."/>
            <person name="Filipski A."/>
            <person name="Findeiss S."/>
            <person name="Freyhult E."/>
            <person name="Fulton L."/>
            <person name="Fulton R."/>
            <person name="Garcia A.C."/>
            <person name="Gardiner A."/>
            <person name="Garfield D.A."/>
            <person name="Garvin B.E."/>
            <person name="Gibson G."/>
            <person name="Gilbert D."/>
            <person name="Gnerre S."/>
            <person name="Godfrey J."/>
            <person name="Good R."/>
            <person name="Gotea V."/>
            <person name="Gravely B."/>
            <person name="Greenberg A.J."/>
            <person name="Griffiths-Jones S."/>
            <person name="Gross S."/>
            <person name="Guigo R."/>
            <person name="Gustafson E.A."/>
            <person name="Haerty W."/>
            <person name="Hahn M.W."/>
            <person name="Halligan D.L."/>
            <person name="Halpern A.L."/>
            <person name="Halter G.M."/>
            <person name="Han M.V."/>
            <person name="Heger A."/>
            <person name="Hillier L."/>
            <person name="Hinrichs A.S."/>
            <person name="Holmes I."/>
            <person name="Hoskins R.A."/>
            <person name="Hubisz M.J."/>
            <person name="Hultmark D."/>
            <person name="Huntley M.A."/>
            <person name="Jaffe D.B."/>
            <person name="Jagadeeshan S."/>
            <person name="Jeck W.R."/>
            <person name="Johnson J."/>
            <person name="Jones C.D."/>
            <person name="Jordan W.C."/>
            <person name="Karpen G.H."/>
            <person name="Kataoka E."/>
            <person name="Keightley P.D."/>
            <person name="Kheradpour P."/>
            <person name="Kirkness E.F."/>
            <person name="Koerich L.B."/>
            <person name="Kristiansen K."/>
            <person name="Kudrna D."/>
            <person name="Kulathinal R.J."/>
            <person name="Kumar S."/>
            <person name="Kwok R."/>
            <person name="Lander E."/>
            <person name="Langley C.H."/>
            <person name="Lapoint R."/>
            <person name="Lazzaro B.P."/>
            <person name="Lee S.J."/>
            <person name="Levesque L."/>
            <person name="Li R."/>
            <person name="Lin C.F."/>
            <person name="Lin M.F."/>
            <person name="Lindblad-Toh K."/>
            <person name="Llopart A."/>
            <person name="Long M."/>
            <person name="Low L."/>
            <person name="Lozovsky E."/>
            <person name="Lu J."/>
            <person name="Luo M."/>
            <person name="Machado C.A."/>
            <person name="Makalowski W."/>
            <person name="Marzo M."/>
            <person name="Matsuda M."/>
            <person name="Matzkin L."/>
            <person name="McAllister B."/>
            <person name="McBride C.S."/>
            <person name="McKernan B."/>
            <person name="McKernan K."/>
            <person name="Mendez-Lago M."/>
            <person name="Minx P."/>
            <person name="Mollenhauer M.U."/>
            <person name="Montooth K."/>
            <person name="Mount S.M."/>
            <person name="Mu X."/>
            <person name="Myers E."/>
            <person name="Negre B."/>
            <person name="Newfeld S."/>
            <person name="Nielsen R."/>
            <person name="Noor M.A."/>
            <person name="O'Grady P."/>
            <person name="Pachter L."/>
            <person name="Papaceit M."/>
            <person name="Parisi M.J."/>
            <person name="Parisi M."/>
            <person name="Parts L."/>
            <person name="Pedersen J.S."/>
            <person name="Pesole G."/>
            <person name="Phillippy A.M."/>
            <person name="Ponting C.P."/>
            <person name="Pop M."/>
            <person name="Porcelli D."/>
            <person name="Powell J.R."/>
            <person name="Prohaska S."/>
            <person name="Pruitt K."/>
            <person name="Puig M."/>
            <person name="Quesneville H."/>
            <person name="Ram K.R."/>
            <person name="Rand D."/>
            <person name="Rasmussen M.D."/>
            <person name="Reed L.K."/>
            <person name="Reenan R."/>
            <person name="Reily A."/>
            <person name="Remington K.A."/>
            <person name="Rieger T.T."/>
            <person name="Ritchie M.G."/>
            <person name="Robin C."/>
            <person name="Rogers Y.H."/>
            <person name="Rohde C."/>
            <person name="Rozas J."/>
            <person name="Rubenfield M.J."/>
            <person name="Ruiz A."/>
            <person name="Russo S."/>
            <person name="Salzberg S.L."/>
            <person name="Sanchez-Gracia A."/>
            <person name="Saranga D.J."/>
            <person name="Sato H."/>
            <person name="Schaeffer S.W."/>
            <person name="Schatz M.C."/>
            <person name="Schlenke T."/>
            <person name="Schwartz R."/>
            <person name="Segarra C."/>
            <person name="Singh R.S."/>
            <person name="Sirot L."/>
            <person name="Sirota M."/>
            <person name="Sisneros N.B."/>
            <person name="Smith C.D."/>
            <person name="Smith T.F."/>
            <person name="Spieth J."/>
            <person name="Stage D.E."/>
            <person name="Stark A."/>
            <person name="Stephan W."/>
            <person name="Strausberg R.L."/>
            <person name="Strempel S."/>
            <person name="Sturgill D."/>
            <person name="Sutton G."/>
            <person name="Sutton G.G."/>
            <person name="Tao W."/>
            <person name="Teichmann S."/>
            <person name="Tobari Y.N."/>
            <person name="Tomimura Y."/>
            <person name="Tsolas J.M."/>
            <person name="Valente V.L."/>
            <person name="Venter E."/>
            <person name="Venter J.C."/>
            <person name="Vicario S."/>
            <person name="Vieira F.G."/>
            <person name="Vilella A.J."/>
            <person name="Villasante A."/>
            <person name="Walenz B."/>
            <person name="Wang J."/>
            <person name="Wasserman M."/>
            <person name="Watts T."/>
            <person name="Wilson D."/>
            <person name="Wilson R.K."/>
            <person name="Wing R.A."/>
            <person name="Wolfner M.F."/>
            <person name="Wong A."/>
            <person name="Wong G.K."/>
            <person name="Wu C.I."/>
            <person name="Wu G."/>
            <person name="Yamamoto D."/>
            <person name="Yang H.P."/>
            <person name="Yang S.P."/>
            <person name="Yorke J.A."/>
            <person name="Yoshida K."/>
            <person name="Zdobnov E."/>
            <person name="Zhang P."/>
            <person name="Zhang Y."/>
            <person name="Zimin A.V."/>
            <person name="Baldwin J."/>
            <person name="Abdouelleil A."/>
            <person name="Abdulkadir J."/>
            <person name="Abebe A."/>
            <person name="Abera B."/>
            <person name="Abreu J."/>
            <person name="Acer S.C."/>
            <person name="Aftuck L."/>
            <person name="Alexander A."/>
            <person name="An P."/>
            <person name="Anderson E."/>
            <person name="Anderson S."/>
            <person name="Arachi H."/>
            <person name="Azer M."/>
            <person name="Bachantsang P."/>
            <person name="Barry A."/>
            <person name="Bayul T."/>
            <person name="Berlin A."/>
            <person name="Bessette D."/>
            <person name="Bloom T."/>
            <person name="Blye J."/>
            <person name="Boguslavskiy L."/>
            <person name="Bonnet C."/>
            <person name="Boukhgalter B."/>
            <person name="Bourzgui I."/>
            <person name="Brown A."/>
            <person name="Cahill P."/>
            <person name="Channer S."/>
            <person name="Cheshatsang Y."/>
            <person name="Chuda L."/>
            <person name="Citroen M."/>
            <person name="Collymore A."/>
            <person name="Cooke P."/>
            <person name="Costello M."/>
            <person name="D'Aco K."/>
            <person name="Daza R."/>
            <person name="De Haan G."/>
            <person name="DeGray S."/>
            <person name="DeMaso C."/>
            <person name="Dhargay N."/>
            <person name="Dooley K."/>
            <person name="Dooley E."/>
            <person name="Doricent M."/>
            <person name="Dorje P."/>
            <person name="Dorjee K."/>
            <person name="Dupes A."/>
            <person name="Elong R."/>
            <person name="Falk J."/>
            <person name="Farina A."/>
            <person name="Faro S."/>
            <person name="Ferguson D."/>
            <person name="Fisher S."/>
            <person name="Foley C.D."/>
            <person name="Franke A."/>
            <person name="Friedrich D."/>
            <person name="Gadbois L."/>
            <person name="Gearin G."/>
            <person name="Gearin C.R."/>
            <person name="Giannoukos G."/>
            <person name="Goode T."/>
            <person name="Graham J."/>
            <person name="Grandbois E."/>
            <person name="Grewal S."/>
            <person name="Gyaltsen K."/>
            <person name="Hafez N."/>
            <person name="Hagos B."/>
            <person name="Hall J."/>
            <person name="Henson C."/>
            <person name="Hollinger A."/>
            <person name="Honan T."/>
            <person name="Huard M.D."/>
            <person name="Hughes L."/>
            <person name="Hurhula B."/>
            <person name="Husby M.E."/>
            <person name="Kamat A."/>
            <person name="Kanga B."/>
            <person name="Kashin S."/>
            <person name="Khazanovich D."/>
            <person name="Kisner P."/>
            <person name="Lance K."/>
            <person name="Lara M."/>
            <person name="Lee W."/>
            <person name="Lennon N."/>
            <person name="Letendre F."/>
            <person name="LeVine R."/>
            <person name="Lipovsky A."/>
            <person name="Liu X."/>
            <person name="Liu J."/>
            <person name="Liu S."/>
            <person name="Lokyitsang T."/>
            <person name="Lokyitsang Y."/>
            <person name="Lubonja R."/>
            <person name="Lui A."/>
            <person name="MacDonald P."/>
            <person name="Magnisalis V."/>
            <person name="Maru K."/>
            <person name="Matthews C."/>
            <person name="McCusker W."/>
            <person name="McDonough S."/>
            <person name="Mehta T."/>
            <person name="Meldrim J."/>
            <person name="Meneus L."/>
            <person name="Mihai O."/>
            <person name="Mihalev A."/>
            <person name="Mihova T."/>
            <person name="Mittelman R."/>
            <person name="Mlenga V."/>
            <person name="Montmayeur A."/>
            <person name="Mulrain L."/>
            <person name="Navidi A."/>
            <person name="Naylor J."/>
            <person name="Negash T."/>
            <person name="Nguyen T."/>
            <person name="Nguyen N."/>
            <person name="Nicol R."/>
            <person name="Norbu C."/>
            <person name="Norbu N."/>
            <person name="Novod N."/>
            <person name="O'Neill B."/>
            <person name="Osman S."/>
            <person name="Markiewicz E."/>
            <person name="Oyono O.L."/>
            <person name="Patti C."/>
            <person name="Phunkhang P."/>
            <person name="Pierre F."/>
            <person name="Priest M."/>
            <person name="Raghuraman S."/>
            <person name="Rege F."/>
            <person name="Reyes R."/>
            <person name="Rise C."/>
            <person name="Rogov P."/>
            <person name="Ross K."/>
            <person name="Ryan E."/>
            <person name="Settipalli S."/>
            <person name="Shea T."/>
            <person name="Sherpa N."/>
            <person name="Shi L."/>
            <person name="Shih D."/>
            <person name="Sparrow T."/>
            <person name="Spaulding J."/>
            <person name="Stalker J."/>
            <person name="Stange-Thomann N."/>
            <person name="Stavropoulos S."/>
            <person name="Stone C."/>
            <person name="Strader C."/>
            <person name="Tesfaye S."/>
            <person name="Thomson T."/>
            <person name="Thoulutsang Y."/>
            <person name="Thoulutsang D."/>
            <person name="Topham K."/>
            <person name="Topping I."/>
            <person name="Tsamla T."/>
            <person name="Vassiliev H."/>
            <person name="Vo A."/>
            <person name="Wangchuk T."/>
            <person name="Wangdi T."/>
            <person name="Weiand M."/>
            <person name="Wilkinson J."/>
            <person name="Wilson A."/>
            <person name="Yadav S."/>
            <person name="Young G."/>
            <person name="Yu Q."/>
            <person name="Zembek L."/>
            <person name="Zhong D."/>
            <person name="Zimmer A."/>
            <person name="Zwirko Z."/>
            <person name="Jaffe D.B."/>
            <person name="Alvarez P."/>
            <person name="Brockman W."/>
            <person name="Butler J."/>
            <person name="Chin C."/>
            <person name="Gnerre S."/>
            <person name="Grabherr M."/>
            <person name="Kleber M."/>
            <person name="Mauceli E."/>
            <person name="MacCallum I."/>
        </authorList>
    </citation>
    <scope>NUCLEOTIDE SEQUENCE [LARGE SCALE GENOMIC DNA]</scope>
    <source>
        <strain evidence="7 8">TSC#14021-0224.01</strain>
    </source>
</reference>
<organism evidence="7 8">
    <name type="scientific">Drosophila erecta</name>
    <name type="common">Fruit fly</name>
    <dbReference type="NCBI Taxonomy" id="7220"/>
    <lineage>
        <taxon>Eukaryota</taxon>
        <taxon>Metazoa</taxon>
        <taxon>Ecdysozoa</taxon>
        <taxon>Arthropoda</taxon>
        <taxon>Hexapoda</taxon>
        <taxon>Insecta</taxon>
        <taxon>Pterygota</taxon>
        <taxon>Neoptera</taxon>
        <taxon>Endopterygota</taxon>
        <taxon>Diptera</taxon>
        <taxon>Brachycera</taxon>
        <taxon>Muscomorpha</taxon>
        <taxon>Ephydroidea</taxon>
        <taxon>Drosophilidae</taxon>
        <taxon>Drosophila</taxon>
        <taxon>Sophophora</taxon>
    </lineage>
</organism>
<evidence type="ECO:0000256" key="6">
    <source>
        <dbReference type="SAM" id="MobiDB-lite"/>
    </source>
</evidence>
<dbReference type="eggNOG" id="KOG3469">
    <property type="taxonomic scope" value="Eukaryota"/>
</dbReference>
<evidence type="ECO:0000256" key="1">
    <source>
        <dbReference type="ARBA" id="ARBA00004273"/>
    </source>
</evidence>
<comment type="subcellular location">
    <subcellularLocation>
        <location evidence="1">Mitochondrion inner membrane</location>
    </subcellularLocation>
</comment>
<dbReference type="HOGENOM" id="CLU_077787_0_0_1"/>
<dbReference type="OrthoDB" id="5947505at2759"/>
<dbReference type="GO" id="GO:0005743">
    <property type="term" value="C:mitochondrial inner membrane"/>
    <property type="evidence" value="ECO:0007669"/>
    <property type="project" value="UniProtKB-SubCell"/>
</dbReference>
<name>B3NDV6_DROER</name>
<evidence type="ECO:0000256" key="5">
    <source>
        <dbReference type="ARBA" id="ARBA00023136"/>
    </source>
</evidence>
<keyword evidence="4" id="KW-0496">Mitochondrion</keyword>
<keyword evidence="3" id="KW-0809">Transit peptide</keyword>
<dbReference type="PANTHER" id="PTHR11504:SF0">
    <property type="entry name" value="CYTOCHROME C OXIDASE SUBUNIT"/>
    <property type="match status" value="1"/>
</dbReference>
<dbReference type="EMBL" id="CH954178">
    <property type="protein sequence ID" value="EDV52310.2"/>
    <property type="molecule type" value="Genomic_DNA"/>
</dbReference>
<evidence type="ECO:0000256" key="3">
    <source>
        <dbReference type="ARBA" id="ARBA00022946"/>
    </source>
</evidence>
<feature type="compositionally biased region" description="Basic and acidic residues" evidence="6">
    <location>
        <begin position="264"/>
        <end position="286"/>
    </location>
</feature>
<reference evidence="7 8" key="2">
    <citation type="journal article" date="2008" name="Bioinformatics">
        <title>Assembly reconciliation.</title>
        <authorList>
            <person name="Zimin A.V."/>
            <person name="Smith D.R."/>
            <person name="Sutton G."/>
            <person name="Yorke J.A."/>
        </authorList>
    </citation>
    <scope>NUCLEOTIDE SEQUENCE [LARGE SCALE GENOMIC DNA]</scope>
    <source>
        <strain evidence="7 8">TSC#14021-0224.01</strain>
    </source>
</reference>
<evidence type="ECO:0000313" key="8">
    <source>
        <dbReference type="Proteomes" id="UP000008711"/>
    </source>
</evidence>
<gene>
    <name evidence="7" type="primary">Dere\GG13442</name>
    <name evidence="7" type="synonym">dere_GLEANR_13706</name>
    <name evidence="7" type="synonym">GG13442</name>
    <name evidence="7" type="ORF">Dere_GG13442</name>
</gene>
<feature type="region of interest" description="Disordered" evidence="6">
    <location>
        <begin position="222"/>
        <end position="286"/>
    </location>
</feature>